<keyword evidence="2" id="KW-1185">Reference proteome</keyword>
<gene>
    <name evidence="1" type="ORF">ILEXP_LOCUS40628</name>
</gene>
<dbReference type="AlphaFoldDB" id="A0ABC8TNQ3"/>
<protein>
    <submittedName>
        <fullName evidence="1">Uncharacterized protein</fullName>
    </submittedName>
</protein>
<accession>A0ABC8TNQ3</accession>
<sequence>MQEVIVIGEEVGNDGEINIEADVQAGVGKAVVVSSAKGARNDITGHWARPGEQVVPTGSSMFGLARSGSSGCWA</sequence>
<evidence type="ECO:0000313" key="1">
    <source>
        <dbReference type="EMBL" id="CAK9171098.1"/>
    </source>
</evidence>
<organism evidence="1 2">
    <name type="scientific">Ilex paraguariensis</name>
    <name type="common">yerba mate</name>
    <dbReference type="NCBI Taxonomy" id="185542"/>
    <lineage>
        <taxon>Eukaryota</taxon>
        <taxon>Viridiplantae</taxon>
        <taxon>Streptophyta</taxon>
        <taxon>Embryophyta</taxon>
        <taxon>Tracheophyta</taxon>
        <taxon>Spermatophyta</taxon>
        <taxon>Magnoliopsida</taxon>
        <taxon>eudicotyledons</taxon>
        <taxon>Gunneridae</taxon>
        <taxon>Pentapetalae</taxon>
        <taxon>asterids</taxon>
        <taxon>campanulids</taxon>
        <taxon>Aquifoliales</taxon>
        <taxon>Aquifoliaceae</taxon>
        <taxon>Ilex</taxon>
    </lineage>
</organism>
<name>A0ABC8TNQ3_9AQUA</name>
<dbReference type="EMBL" id="CAUOFW020005647">
    <property type="protein sequence ID" value="CAK9171098.1"/>
    <property type="molecule type" value="Genomic_DNA"/>
</dbReference>
<evidence type="ECO:0000313" key="2">
    <source>
        <dbReference type="Proteomes" id="UP001642360"/>
    </source>
</evidence>
<dbReference type="Proteomes" id="UP001642360">
    <property type="component" value="Unassembled WGS sequence"/>
</dbReference>
<reference evidence="1 2" key="1">
    <citation type="submission" date="2024-02" db="EMBL/GenBank/DDBJ databases">
        <authorList>
            <person name="Vignale AGUSTIN F."/>
            <person name="Sosa J E."/>
            <person name="Modenutti C."/>
        </authorList>
    </citation>
    <scope>NUCLEOTIDE SEQUENCE [LARGE SCALE GENOMIC DNA]</scope>
</reference>
<proteinExistence type="predicted"/>
<comment type="caution">
    <text evidence="1">The sequence shown here is derived from an EMBL/GenBank/DDBJ whole genome shotgun (WGS) entry which is preliminary data.</text>
</comment>